<evidence type="ECO:0000256" key="1">
    <source>
        <dbReference type="ARBA" id="ARBA00010944"/>
    </source>
</evidence>
<dbReference type="OrthoDB" id="9803892at2"/>
<dbReference type="GO" id="GO:0019305">
    <property type="term" value="P:dTDP-rhamnose biosynthetic process"/>
    <property type="evidence" value="ECO:0007669"/>
    <property type="project" value="UniProtKB-UniPathway"/>
</dbReference>
<keyword evidence="2" id="KW-0521">NADP</keyword>
<evidence type="ECO:0000259" key="3">
    <source>
        <dbReference type="Pfam" id="PF04321"/>
    </source>
</evidence>
<dbReference type="GO" id="GO:0008831">
    <property type="term" value="F:dTDP-4-dehydrorhamnose reductase activity"/>
    <property type="evidence" value="ECO:0007669"/>
    <property type="project" value="UniProtKB-EC"/>
</dbReference>
<dbReference type="InterPro" id="IPR036291">
    <property type="entry name" value="NAD(P)-bd_dom_sf"/>
</dbReference>
<keyword evidence="5" id="KW-1185">Reference proteome</keyword>
<dbReference type="Gene3D" id="3.90.25.10">
    <property type="entry name" value="UDP-galactose 4-epimerase, domain 1"/>
    <property type="match status" value="1"/>
</dbReference>
<dbReference type="EC" id="1.1.1.133" evidence="2"/>
<accession>A0A3G9JSG4</accession>
<dbReference type="KEGG" id="ebm:SG0102_29470"/>
<name>A0A3G9JSG4_9FIRM</name>
<proteinExistence type="inferred from homology"/>
<dbReference type="Gene3D" id="3.40.50.720">
    <property type="entry name" value="NAD(P)-binding Rossmann-like Domain"/>
    <property type="match status" value="1"/>
</dbReference>
<dbReference type="EMBL" id="AP019309">
    <property type="protein sequence ID" value="BBH28013.1"/>
    <property type="molecule type" value="Genomic_DNA"/>
</dbReference>
<reference evidence="4 5" key="1">
    <citation type="submission" date="2018-11" db="EMBL/GenBank/DDBJ databases">
        <title>Novel Erysipelotrichaceae bacterium isolated from small intestine of a swine.</title>
        <authorList>
            <person name="Kim J.S."/>
            <person name="Choe H."/>
            <person name="Lee Y.R."/>
            <person name="Kim K.M."/>
            <person name="Park D.S."/>
        </authorList>
    </citation>
    <scope>NUCLEOTIDE SEQUENCE [LARGE SCALE GENOMIC DNA]</scope>
    <source>
        <strain evidence="4 5">SG0102</strain>
    </source>
</reference>
<dbReference type="InterPro" id="IPR005913">
    <property type="entry name" value="dTDP_dehydrorham_reduct"/>
</dbReference>
<comment type="similarity">
    <text evidence="1 2">Belongs to the dTDP-4-dehydrorhamnose reductase family.</text>
</comment>
<protein>
    <recommendedName>
        <fullName evidence="2">dTDP-4-dehydrorhamnose reductase</fullName>
        <ecNumber evidence="2">1.1.1.133</ecNumber>
    </recommendedName>
</protein>
<feature type="domain" description="RmlD-like substrate binding" evidence="3">
    <location>
        <begin position="6"/>
        <end position="276"/>
    </location>
</feature>
<dbReference type="InParanoid" id="A0A3G9JSG4"/>
<dbReference type="InterPro" id="IPR029903">
    <property type="entry name" value="RmlD-like-bd"/>
</dbReference>
<dbReference type="SUPFAM" id="SSF51735">
    <property type="entry name" value="NAD(P)-binding Rossmann-fold domains"/>
    <property type="match status" value="1"/>
</dbReference>
<dbReference type="Proteomes" id="UP000268059">
    <property type="component" value="Chromosome"/>
</dbReference>
<dbReference type="UniPathway" id="UPA00124"/>
<evidence type="ECO:0000313" key="4">
    <source>
        <dbReference type="EMBL" id="BBH28013.1"/>
    </source>
</evidence>
<comment type="function">
    <text evidence="2">Catalyzes the reduction of dTDP-6-deoxy-L-lyxo-4-hexulose to yield dTDP-L-rhamnose.</text>
</comment>
<evidence type="ECO:0000256" key="2">
    <source>
        <dbReference type="RuleBase" id="RU364082"/>
    </source>
</evidence>
<dbReference type="Pfam" id="PF04321">
    <property type="entry name" value="RmlD_sub_bind"/>
    <property type="match status" value="1"/>
</dbReference>
<dbReference type="AlphaFoldDB" id="A0A3G9JSG4"/>
<dbReference type="RefSeq" id="WP_125120686.1">
    <property type="nucleotide sequence ID" value="NZ_AP019309.1"/>
</dbReference>
<keyword evidence="2" id="KW-0560">Oxidoreductase</keyword>
<dbReference type="PANTHER" id="PTHR10491:SF4">
    <property type="entry name" value="METHIONINE ADENOSYLTRANSFERASE 2 SUBUNIT BETA"/>
    <property type="match status" value="1"/>
</dbReference>
<gene>
    <name evidence="4" type="ORF">SG0102_29470</name>
</gene>
<dbReference type="PANTHER" id="PTHR10491">
    <property type="entry name" value="DTDP-4-DEHYDRORHAMNOSE REDUCTASE"/>
    <property type="match status" value="1"/>
</dbReference>
<sequence>MSLNTRIWITGAQGRLGSALARHFDRTTDYEILTSDLDVPVDDRAQVIRFADLNHPDIIVNCAAISDNNYCEEHPDDAFRVNAIGARNLAIAARRIDAKLIHISTDDVFGLEFERPRNEFEHPQPRTVYGKSKLAGEELVQKLHDKHAIIRSSWIYGSNYDEMDEVLQKAKRGETIQVPMKQYSTPTTCKALVDFITTLLDVSEYGIFHASCRGACHRREFIEEAIRLAGYEANIEVVDEDSLRPPFSVLDNMMLRITGIYQMPDWHDDLKAYIERRKKRGVL</sequence>
<comment type="pathway">
    <text evidence="2">Carbohydrate biosynthesis; dTDP-L-rhamnose biosynthesis.</text>
</comment>
<dbReference type="CDD" id="cd05254">
    <property type="entry name" value="dTDP_HR_like_SDR_e"/>
    <property type="match status" value="1"/>
</dbReference>
<dbReference type="GO" id="GO:0005829">
    <property type="term" value="C:cytosol"/>
    <property type="evidence" value="ECO:0007669"/>
    <property type="project" value="TreeGrafter"/>
</dbReference>
<organism evidence="4 5">
    <name type="scientific">Intestinibaculum porci</name>
    <dbReference type="NCBI Taxonomy" id="2487118"/>
    <lineage>
        <taxon>Bacteria</taxon>
        <taxon>Bacillati</taxon>
        <taxon>Bacillota</taxon>
        <taxon>Erysipelotrichia</taxon>
        <taxon>Erysipelotrichales</taxon>
        <taxon>Erysipelotrichaceae</taxon>
        <taxon>Intestinibaculum</taxon>
    </lineage>
</organism>
<evidence type="ECO:0000313" key="5">
    <source>
        <dbReference type="Proteomes" id="UP000268059"/>
    </source>
</evidence>